<dbReference type="PANTHER" id="PTHR43377">
    <property type="entry name" value="BILIVERDIN REDUCTASE A"/>
    <property type="match status" value="1"/>
</dbReference>
<dbReference type="Gene3D" id="3.40.50.720">
    <property type="entry name" value="NAD(P)-binding Rossmann-like Domain"/>
    <property type="match status" value="1"/>
</dbReference>
<dbReference type="InterPro" id="IPR036291">
    <property type="entry name" value="NAD(P)-bd_dom_sf"/>
</dbReference>
<evidence type="ECO:0000259" key="1">
    <source>
        <dbReference type="Pfam" id="PF01408"/>
    </source>
</evidence>
<dbReference type="Gene3D" id="3.30.360.10">
    <property type="entry name" value="Dihydrodipicolinate Reductase, domain 2"/>
    <property type="match status" value="1"/>
</dbReference>
<dbReference type="SUPFAM" id="SSF55347">
    <property type="entry name" value="Glyceraldehyde-3-phosphate dehydrogenase-like, C-terminal domain"/>
    <property type="match status" value="1"/>
</dbReference>
<protein>
    <recommendedName>
        <fullName evidence="5">Gfo/Idh/MocA-like oxidoreductase N-terminal domain-containing protein</fullName>
    </recommendedName>
</protein>
<dbReference type="Proteomes" id="UP000178577">
    <property type="component" value="Unassembled WGS sequence"/>
</dbReference>
<evidence type="ECO:0000259" key="2">
    <source>
        <dbReference type="Pfam" id="PF22725"/>
    </source>
</evidence>
<proteinExistence type="predicted"/>
<dbReference type="InterPro" id="IPR055170">
    <property type="entry name" value="GFO_IDH_MocA-like_dom"/>
</dbReference>
<dbReference type="InterPro" id="IPR051450">
    <property type="entry name" value="Gfo/Idh/MocA_Oxidoreductases"/>
</dbReference>
<sequence length="328" mass="37114">MIKIAVIGLGYMGQGHVRVLSSLSEVDIVAVCDKDFQKTEKISKQYRVKPYRNFKKLLKEEELDAISICLPTSLHFIVASNAAKKGIALFIEKPICSNSKEAKKLIELARFKKTPIMVGHIERFNPVVNEIKQRIKLGELGRILQIHTQRFSPPPARAFDVSAVVDLATHDIDIIQYLLDQKPVRIYAETDNKAHRKEDLMAAILRFKNGVIGLVEVSWLHPTKIRRLTVLGENGMYVADYITQELFFYRQNENLFRKNNISPTTPITQADIVKIAFQAKEPLEIELESFIQELLSGAKMSVTAEDGLVALTLAEKMINSGTFHKVLK</sequence>
<dbReference type="InterPro" id="IPR000683">
    <property type="entry name" value="Gfo/Idh/MocA-like_OxRdtase_N"/>
</dbReference>
<comment type="caution">
    <text evidence="3">The sequence shown here is derived from an EMBL/GenBank/DDBJ whole genome shotgun (WGS) entry which is preliminary data.</text>
</comment>
<gene>
    <name evidence="3" type="ORF">A2693_03255</name>
</gene>
<evidence type="ECO:0000313" key="4">
    <source>
        <dbReference type="Proteomes" id="UP000178577"/>
    </source>
</evidence>
<dbReference type="GO" id="GO:0000166">
    <property type="term" value="F:nucleotide binding"/>
    <property type="evidence" value="ECO:0007669"/>
    <property type="project" value="InterPro"/>
</dbReference>
<dbReference type="SUPFAM" id="SSF51735">
    <property type="entry name" value="NAD(P)-binding Rossmann-fold domains"/>
    <property type="match status" value="1"/>
</dbReference>
<dbReference type="Pfam" id="PF22725">
    <property type="entry name" value="GFO_IDH_MocA_C3"/>
    <property type="match status" value="1"/>
</dbReference>
<dbReference type="PANTHER" id="PTHR43377:SF1">
    <property type="entry name" value="BILIVERDIN REDUCTASE A"/>
    <property type="match status" value="1"/>
</dbReference>
<dbReference type="Pfam" id="PF01408">
    <property type="entry name" value="GFO_IDH_MocA"/>
    <property type="match status" value="1"/>
</dbReference>
<dbReference type="AlphaFoldDB" id="A0A1F5G627"/>
<feature type="domain" description="Gfo/Idh/MocA-like oxidoreductase N-terminal" evidence="1">
    <location>
        <begin position="2"/>
        <end position="120"/>
    </location>
</feature>
<reference evidence="3 4" key="1">
    <citation type="journal article" date="2016" name="Nat. Commun.">
        <title>Thousands of microbial genomes shed light on interconnected biogeochemical processes in an aquifer system.</title>
        <authorList>
            <person name="Anantharaman K."/>
            <person name="Brown C.T."/>
            <person name="Hug L.A."/>
            <person name="Sharon I."/>
            <person name="Castelle C.J."/>
            <person name="Probst A.J."/>
            <person name="Thomas B.C."/>
            <person name="Singh A."/>
            <person name="Wilkins M.J."/>
            <person name="Karaoz U."/>
            <person name="Brodie E.L."/>
            <person name="Williams K.H."/>
            <person name="Hubbard S.S."/>
            <person name="Banfield J.F."/>
        </authorList>
    </citation>
    <scope>NUCLEOTIDE SEQUENCE [LARGE SCALE GENOMIC DNA]</scope>
</reference>
<organism evidence="3 4">
    <name type="scientific">Candidatus Curtissbacteria bacterium RIFCSPHIGHO2_01_FULL_40_12</name>
    <dbReference type="NCBI Taxonomy" id="1797710"/>
    <lineage>
        <taxon>Bacteria</taxon>
        <taxon>Candidatus Curtissiibacteriota</taxon>
    </lineage>
</organism>
<evidence type="ECO:0000313" key="3">
    <source>
        <dbReference type="EMBL" id="OGD87322.1"/>
    </source>
</evidence>
<accession>A0A1F5G627</accession>
<feature type="domain" description="GFO/IDH/MocA-like oxidoreductase" evidence="2">
    <location>
        <begin position="129"/>
        <end position="237"/>
    </location>
</feature>
<name>A0A1F5G627_9BACT</name>
<evidence type="ECO:0008006" key="5">
    <source>
        <dbReference type="Google" id="ProtNLM"/>
    </source>
</evidence>
<dbReference type="EMBL" id="MFAY01000061">
    <property type="protein sequence ID" value="OGD87322.1"/>
    <property type="molecule type" value="Genomic_DNA"/>
</dbReference>